<dbReference type="Pfam" id="PF11700">
    <property type="entry name" value="ATG22"/>
    <property type="match status" value="2"/>
</dbReference>
<reference evidence="7 8" key="1">
    <citation type="submission" date="2023-02" db="EMBL/GenBank/DDBJ databases">
        <title>The predominant lactic acid bacteria and yeasts involved in the spontaneous fermentation of millet during the production of the traditional porridge Hausa koko in Ghana.</title>
        <authorList>
            <person name="Atter A."/>
            <person name="Diaz M."/>
        </authorList>
    </citation>
    <scope>NUCLEOTIDE SEQUENCE [LARGE SCALE GENOMIC DNA]</scope>
    <source>
        <strain evidence="7 8">FI11552</strain>
    </source>
</reference>
<sequence length="391" mass="43278">MRINKQQWQWIFYDWANSGYGILVVTAVLPVYFKAVAEQAGISATNSTAYWGYANSFGTLVVSLLAPLLGALADYPNAKRRWLNVFTWPAIILTLGLALLPAQQWQWLLFLYVLTIIGYSGGNLFYDSFLTDVAPDGQMDLVSSAGYGMGYLGGVIAFIVFLAAQLTHGFNGLLSAYGIAKFSFIIAAIWWVIFGWPLLAHGRQHYSVDAVANPLQDSFHRLAQTFHHIRRYRQITWFLVAYFFYIDGVDTIFTMATAIGKDMGVETTMLMMVLLVVQLIAFPFSLLYGWLAKKTSNRTAILVGTSQGGLQALSRSYFGQLIPKDSSSEFFGFYNILGKFSAILGPVVVGLVTQWTGHSTIGAASLSILFVIGLIIFLLLPRLGRASDDQD</sequence>
<evidence type="ECO:0000256" key="6">
    <source>
        <dbReference type="SAM" id="Phobius"/>
    </source>
</evidence>
<evidence type="ECO:0000256" key="1">
    <source>
        <dbReference type="ARBA" id="ARBA00004127"/>
    </source>
</evidence>
<dbReference type="PANTHER" id="PTHR23519:SF1">
    <property type="entry name" value="AUTOPHAGY-RELATED PROTEIN 22"/>
    <property type="match status" value="1"/>
</dbReference>
<dbReference type="InterPro" id="IPR024671">
    <property type="entry name" value="Atg22-like"/>
</dbReference>
<feature type="transmembrane region" description="Helical" evidence="6">
    <location>
        <begin position="107"/>
        <end position="126"/>
    </location>
</feature>
<feature type="transmembrane region" description="Helical" evidence="6">
    <location>
        <begin position="82"/>
        <end position="101"/>
    </location>
</feature>
<dbReference type="InterPro" id="IPR036259">
    <property type="entry name" value="MFS_trans_sf"/>
</dbReference>
<feature type="transmembrane region" description="Helical" evidence="6">
    <location>
        <begin position="53"/>
        <end position="75"/>
    </location>
</feature>
<keyword evidence="3 6" id="KW-0812">Transmembrane</keyword>
<feature type="transmembrane region" description="Helical" evidence="6">
    <location>
        <begin position="235"/>
        <end position="259"/>
    </location>
</feature>
<protein>
    <submittedName>
        <fullName evidence="7">MFS transporter</fullName>
    </submittedName>
</protein>
<feature type="transmembrane region" description="Helical" evidence="6">
    <location>
        <begin position="361"/>
        <end position="380"/>
    </location>
</feature>
<gene>
    <name evidence="7" type="ORF">PS396_04325</name>
</gene>
<name>A0ABU7SSG7_9LACO</name>
<evidence type="ECO:0000256" key="3">
    <source>
        <dbReference type="ARBA" id="ARBA00022692"/>
    </source>
</evidence>
<comment type="caution">
    <text evidence="7">The sequence shown here is derived from an EMBL/GenBank/DDBJ whole genome shotgun (WGS) entry which is preliminary data.</text>
</comment>
<keyword evidence="4 6" id="KW-1133">Transmembrane helix</keyword>
<dbReference type="InterPro" id="IPR050495">
    <property type="entry name" value="ATG22/LtaA_families"/>
</dbReference>
<keyword evidence="2" id="KW-0813">Transport</keyword>
<evidence type="ECO:0000313" key="7">
    <source>
        <dbReference type="EMBL" id="MEE6701023.1"/>
    </source>
</evidence>
<evidence type="ECO:0000313" key="8">
    <source>
        <dbReference type="Proteomes" id="UP001335665"/>
    </source>
</evidence>
<feature type="transmembrane region" description="Helical" evidence="6">
    <location>
        <begin position="333"/>
        <end position="355"/>
    </location>
</feature>
<dbReference type="PANTHER" id="PTHR23519">
    <property type="entry name" value="AUTOPHAGY-RELATED PROTEIN 22"/>
    <property type="match status" value="1"/>
</dbReference>
<feature type="transmembrane region" description="Helical" evidence="6">
    <location>
        <begin position="147"/>
        <end position="167"/>
    </location>
</feature>
<dbReference type="Proteomes" id="UP001335665">
    <property type="component" value="Unassembled WGS sequence"/>
</dbReference>
<proteinExistence type="predicted"/>
<feature type="transmembrane region" description="Helical" evidence="6">
    <location>
        <begin position="179"/>
        <end position="199"/>
    </location>
</feature>
<dbReference type="EMBL" id="JAQSFA010000008">
    <property type="protein sequence ID" value="MEE6701023.1"/>
    <property type="molecule type" value="Genomic_DNA"/>
</dbReference>
<accession>A0ABU7SSG7</accession>
<keyword evidence="5 6" id="KW-0472">Membrane</keyword>
<evidence type="ECO:0000256" key="5">
    <source>
        <dbReference type="ARBA" id="ARBA00023136"/>
    </source>
</evidence>
<dbReference type="Gene3D" id="1.20.1250.20">
    <property type="entry name" value="MFS general substrate transporter like domains"/>
    <property type="match status" value="1"/>
</dbReference>
<dbReference type="RefSeq" id="WP_331191758.1">
    <property type="nucleotide sequence ID" value="NZ_JAQSEN010000008.1"/>
</dbReference>
<comment type="subcellular location">
    <subcellularLocation>
        <location evidence="1">Endomembrane system</location>
        <topology evidence="1">Multi-pass membrane protein</topology>
    </subcellularLocation>
</comment>
<organism evidence="7 8">
    <name type="scientific">Limosilactobacillus pontis</name>
    <dbReference type="NCBI Taxonomy" id="35787"/>
    <lineage>
        <taxon>Bacteria</taxon>
        <taxon>Bacillati</taxon>
        <taxon>Bacillota</taxon>
        <taxon>Bacilli</taxon>
        <taxon>Lactobacillales</taxon>
        <taxon>Lactobacillaceae</taxon>
        <taxon>Limosilactobacillus</taxon>
    </lineage>
</organism>
<feature type="transmembrane region" description="Helical" evidence="6">
    <location>
        <begin position="12"/>
        <end position="33"/>
    </location>
</feature>
<evidence type="ECO:0000256" key="4">
    <source>
        <dbReference type="ARBA" id="ARBA00022989"/>
    </source>
</evidence>
<evidence type="ECO:0000256" key="2">
    <source>
        <dbReference type="ARBA" id="ARBA00022448"/>
    </source>
</evidence>
<keyword evidence="8" id="KW-1185">Reference proteome</keyword>
<dbReference type="SUPFAM" id="SSF103473">
    <property type="entry name" value="MFS general substrate transporter"/>
    <property type="match status" value="1"/>
</dbReference>
<feature type="transmembrane region" description="Helical" evidence="6">
    <location>
        <begin position="271"/>
        <end position="291"/>
    </location>
</feature>